<dbReference type="EMBL" id="ML977583">
    <property type="protein sequence ID" value="KAF2001342.1"/>
    <property type="molecule type" value="Genomic_DNA"/>
</dbReference>
<accession>A0A6A5WI40</accession>
<evidence type="ECO:0000256" key="2">
    <source>
        <dbReference type="SAM" id="Phobius"/>
    </source>
</evidence>
<keyword evidence="2" id="KW-1133">Transmembrane helix</keyword>
<keyword evidence="2" id="KW-0812">Transmembrane</keyword>
<keyword evidence="4" id="KW-1185">Reference proteome</keyword>
<protein>
    <submittedName>
        <fullName evidence="3">Uncharacterized protein</fullName>
    </submittedName>
</protein>
<feature type="compositionally biased region" description="Pro residues" evidence="1">
    <location>
        <begin position="351"/>
        <end position="360"/>
    </location>
</feature>
<proteinExistence type="predicted"/>
<dbReference type="AlphaFoldDB" id="A0A6A5WI40"/>
<keyword evidence="2" id="KW-0472">Membrane</keyword>
<dbReference type="Proteomes" id="UP000799779">
    <property type="component" value="Unassembled WGS sequence"/>
</dbReference>
<feature type="compositionally biased region" description="Basic and acidic residues" evidence="1">
    <location>
        <begin position="63"/>
        <end position="89"/>
    </location>
</feature>
<evidence type="ECO:0000313" key="3">
    <source>
        <dbReference type="EMBL" id="KAF2001342.1"/>
    </source>
</evidence>
<gene>
    <name evidence="3" type="ORF">P154DRAFT_553651</name>
</gene>
<feature type="region of interest" description="Disordered" evidence="1">
    <location>
        <begin position="63"/>
        <end position="90"/>
    </location>
</feature>
<dbReference type="PANTHER" id="PTHR42354:SF1">
    <property type="entry name" value="C2H2-TYPE DOMAIN-CONTAINING PROTEIN"/>
    <property type="match status" value="1"/>
</dbReference>
<organism evidence="3 4">
    <name type="scientific">Amniculicola lignicola CBS 123094</name>
    <dbReference type="NCBI Taxonomy" id="1392246"/>
    <lineage>
        <taxon>Eukaryota</taxon>
        <taxon>Fungi</taxon>
        <taxon>Dikarya</taxon>
        <taxon>Ascomycota</taxon>
        <taxon>Pezizomycotina</taxon>
        <taxon>Dothideomycetes</taxon>
        <taxon>Pleosporomycetidae</taxon>
        <taxon>Pleosporales</taxon>
        <taxon>Amniculicolaceae</taxon>
        <taxon>Amniculicola</taxon>
    </lineage>
</organism>
<sequence length="375" mass="41849">MNYANMIEEKNLKKTFIIATLCSTLIGTFTSSIGLWDRVADKRKQKKLDSHQDDKIKQLTEKVEAAEKRSKERVDELQRRDRGGDDVGRNFETSGALIQRQFDEGYGRLGKRFAQGDTITENALQAQVIQLQQTVINVLQDALYNDRQLTRADMAKLISASNSAREGSISALQQQQRRLAIEGSQSGGSQIGSPPLRALTAPSSRSSSVISSAPLFCRYALELQFIPNKPLAASFAPGGDCRCPCCNTRIAATSDDFWSIGKRTPLLIADGPYEKHILETREFTLGQRFVLKCHTSSGEYACIICNRHREVDAICRTVEGLVNHVGRFHEVAELEKEEGLRESKRPLMLTGPPPPAPEVPRPTVREVKEVHVEYH</sequence>
<evidence type="ECO:0000256" key="1">
    <source>
        <dbReference type="SAM" id="MobiDB-lite"/>
    </source>
</evidence>
<feature type="region of interest" description="Disordered" evidence="1">
    <location>
        <begin position="339"/>
        <end position="362"/>
    </location>
</feature>
<reference evidence="3" key="1">
    <citation type="journal article" date="2020" name="Stud. Mycol.">
        <title>101 Dothideomycetes genomes: a test case for predicting lifestyles and emergence of pathogens.</title>
        <authorList>
            <person name="Haridas S."/>
            <person name="Albert R."/>
            <person name="Binder M."/>
            <person name="Bloem J."/>
            <person name="Labutti K."/>
            <person name="Salamov A."/>
            <person name="Andreopoulos B."/>
            <person name="Baker S."/>
            <person name="Barry K."/>
            <person name="Bills G."/>
            <person name="Bluhm B."/>
            <person name="Cannon C."/>
            <person name="Castanera R."/>
            <person name="Culley D."/>
            <person name="Daum C."/>
            <person name="Ezra D."/>
            <person name="Gonzalez J."/>
            <person name="Henrissat B."/>
            <person name="Kuo A."/>
            <person name="Liang C."/>
            <person name="Lipzen A."/>
            <person name="Lutzoni F."/>
            <person name="Magnuson J."/>
            <person name="Mondo S."/>
            <person name="Nolan M."/>
            <person name="Ohm R."/>
            <person name="Pangilinan J."/>
            <person name="Park H.-J."/>
            <person name="Ramirez L."/>
            <person name="Alfaro M."/>
            <person name="Sun H."/>
            <person name="Tritt A."/>
            <person name="Yoshinaga Y."/>
            <person name="Zwiers L.-H."/>
            <person name="Turgeon B."/>
            <person name="Goodwin S."/>
            <person name="Spatafora J."/>
            <person name="Crous P."/>
            <person name="Grigoriev I."/>
        </authorList>
    </citation>
    <scope>NUCLEOTIDE SEQUENCE</scope>
    <source>
        <strain evidence="3">CBS 123094</strain>
    </source>
</reference>
<feature type="transmembrane region" description="Helical" evidence="2">
    <location>
        <begin position="16"/>
        <end position="36"/>
    </location>
</feature>
<name>A0A6A5WI40_9PLEO</name>
<dbReference type="OrthoDB" id="5309037at2759"/>
<dbReference type="PANTHER" id="PTHR42354">
    <property type="entry name" value="C2H2-TYPE DOMAIN-CONTAINING PROTEIN"/>
    <property type="match status" value="1"/>
</dbReference>
<evidence type="ECO:0000313" key="4">
    <source>
        <dbReference type="Proteomes" id="UP000799779"/>
    </source>
</evidence>